<keyword evidence="2" id="KW-1185">Reference proteome</keyword>
<dbReference type="HOGENOM" id="CLU_2032409_0_0_1"/>
<sequence length="122" mass="13560">NVSGVFILSKVEEGTSIGCIGWVQISVFIITERNLTPRCQVVKASRLSGLGSVVSGKVEVTNLVVSEADSMLLNLKWIVCLHAVQTLTPTKTWSERAYVVESLRLQVLIRILNNLLMSWIYQ</sequence>
<dbReference type="Proteomes" id="UP000015102">
    <property type="component" value="Unassembled WGS sequence"/>
</dbReference>
<evidence type="ECO:0000313" key="2">
    <source>
        <dbReference type="Proteomes" id="UP000015102"/>
    </source>
</evidence>
<name>T1H352_MEGSC</name>
<proteinExistence type="predicted"/>
<reference evidence="2" key="1">
    <citation type="submission" date="2013-02" db="EMBL/GenBank/DDBJ databases">
        <authorList>
            <person name="Hughes D."/>
        </authorList>
    </citation>
    <scope>NUCLEOTIDE SEQUENCE</scope>
    <source>
        <strain>Durham</strain>
        <strain evidence="2">NC isolate 2 -- Noor lab</strain>
    </source>
</reference>
<reference evidence="1" key="2">
    <citation type="submission" date="2015-06" db="UniProtKB">
        <authorList>
            <consortium name="EnsemblMetazoa"/>
        </authorList>
    </citation>
    <scope>IDENTIFICATION</scope>
</reference>
<dbReference type="EnsemblMetazoa" id="MESCA010667-RA">
    <property type="protein sequence ID" value="MESCA010667-PA"/>
    <property type="gene ID" value="MESCA010667"/>
</dbReference>
<organism evidence="1 2">
    <name type="scientific">Megaselia scalaris</name>
    <name type="common">Humpbacked fly</name>
    <name type="synonym">Phora scalaris</name>
    <dbReference type="NCBI Taxonomy" id="36166"/>
    <lineage>
        <taxon>Eukaryota</taxon>
        <taxon>Metazoa</taxon>
        <taxon>Ecdysozoa</taxon>
        <taxon>Arthropoda</taxon>
        <taxon>Hexapoda</taxon>
        <taxon>Insecta</taxon>
        <taxon>Pterygota</taxon>
        <taxon>Neoptera</taxon>
        <taxon>Endopterygota</taxon>
        <taxon>Diptera</taxon>
        <taxon>Brachycera</taxon>
        <taxon>Muscomorpha</taxon>
        <taxon>Platypezoidea</taxon>
        <taxon>Phoridae</taxon>
        <taxon>Megaseliini</taxon>
        <taxon>Megaselia</taxon>
    </lineage>
</organism>
<accession>T1H352</accession>
<protein>
    <submittedName>
        <fullName evidence="1">Uncharacterized protein</fullName>
    </submittedName>
</protein>
<dbReference type="AlphaFoldDB" id="T1H352"/>
<evidence type="ECO:0000313" key="1">
    <source>
        <dbReference type="EnsemblMetazoa" id="MESCA010667-PA"/>
    </source>
</evidence>
<dbReference type="EMBL" id="CAQQ02188508">
    <property type="status" value="NOT_ANNOTATED_CDS"/>
    <property type="molecule type" value="Genomic_DNA"/>
</dbReference>
<dbReference type="EMBL" id="CAQQ02188507">
    <property type="status" value="NOT_ANNOTATED_CDS"/>
    <property type="molecule type" value="Genomic_DNA"/>
</dbReference>